<evidence type="ECO:0000259" key="3">
    <source>
        <dbReference type="Pfam" id="PF01425"/>
    </source>
</evidence>
<dbReference type="InterPro" id="IPR036928">
    <property type="entry name" value="AS_sf"/>
</dbReference>
<evidence type="ECO:0000313" key="4">
    <source>
        <dbReference type="EMBL" id="MBK1633166.1"/>
    </source>
</evidence>
<accession>A0ABS1CMK9</accession>
<dbReference type="PANTHER" id="PTHR42678:SF34">
    <property type="entry name" value="OS04G0183300 PROTEIN"/>
    <property type="match status" value="1"/>
</dbReference>
<comment type="caution">
    <text evidence="4">The sequence shown here is derived from an EMBL/GenBank/DDBJ whole genome shotgun (WGS) entry which is preliminary data.</text>
</comment>
<dbReference type="Proteomes" id="UP000748752">
    <property type="component" value="Unassembled WGS sequence"/>
</dbReference>
<evidence type="ECO:0000256" key="1">
    <source>
        <dbReference type="SAM" id="MobiDB-lite"/>
    </source>
</evidence>
<dbReference type="EMBL" id="NRRV01000070">
    <property type="protein sequence ID" value="MBK1633166.1"/>
    <property type="molecule type" value="Genomic_DNA"/>
</dbReference>
<organism evidence="4 5">
    <name type="scientific">Thiohalocapsa halophila</name>
    <dbReference type="NCBI Taxonomy" id="69359"/>
    <lineage>
        <taxon>Bacteria</taxon>
        <taxon>Pseudomonadati</taxon>
        <taxon>Pseudomonadota</taxon>
        <taxon>Gammaproteobacteria</taxon>
        <taxon>Chromatiales</taxon>
        <taxon>Chromatiaceae</taxon>
        <taxon>Thiohalocapsa</taxon>
    </lineage>
</organism>
<dbReference type="InterPro" id="IPR023631">
    <property type="entry name" value="Amidase_dom"/>
</dbReference>
<reference evidence="4 5" key="1">
    <citation type="journal article" date="2020" name="Microorganisms">
        <title>Osmotic Adaptation and Compatible Solute Biosynthesis of Phototrophic Bacteria as Revealed from Genome Analyses.</title>
        <authorList>
            <person name="Imhoff J.F."/>
            <person name="Rahn T."/>
            <person name="Kunzel S."/>
            <person name="Keller A."/>
            <person name="Neulinger S.C."/>
        </authorList>
    </citation>
    <scope>NUCLEOTIDE SEQUENCE [LARGE SCALE GENOMIC DNA]</scope>
    <source>
        <strain evidence="4 5">DSM 6210</strain>
    </source>
</reference>
<feature type="region of interest" description="Disordered" evidence="1">
    <location>
        <begin position="536"/>
        <end position="558"/>
    </location>
</feature>
<dbReference type="SUPFAM" id="SSF75304">
    <property type="entry name" value="Amidase signature (AS) enzymes"/>
    <property type="match status" value="1"/>
</dbReference>
<keyword evidence="2" id="KW-0732">Signal</keyword>
<feature type="compositionally biased region" description="Pro residues" evidence="1">
    <location>
        <begin position="540"/>
        <end position="550"/>
    </location>
</feature>
<dbReference type="PANTHER" id="PTHR42678">
    <property type="entry name" value="AMIDASE"/>
    <property type="match status" value="1"/>
</dbReference>
<name>A0ABS1CMK9_9GAMM</name>
<dbReference type="Gene3D" id="3.90.1300.10">
    <property type="entry name" value="Amidase signature (AS) domain"/>
    <property type="match status" value="1"/>
</dbReference>
<feature type="domain" description="Amidase" evidence="3">
    <location>
        <begin position="69"/>
        <end position="523"/>
    </location>
</feature>
<dbReference type="Pfam" id="PF01425">
    <property type="entry name" value="Amidase"/>
    <property type="match status" value="1"/>
</dbReference>
<feature type="signal peptide" evidence="2">
    <location>
        <begin position="1"/>
        <end position="30"/>
    </location>
</feature>
<gene>
    <name evidence="4" type="ORF">CKO31_20910</name>
</gene>
<evidence type="ECO:0000256" key="2">
    <source>
        <dbReference type="SAM" id="SignalP"/>
    </source>
</evidence>
<evidence type="ECO:0000313" key="5">
    <source>
        <dbReference type="Proteomes" id="UP000748752"/>
    </source>
</evidence>
<protein>
    <recommendedName>
        <fullName evidence="3">Amidase domain-containing protein</fullName>
    </recommendedName>
</protein>
<feature type="chain" id="PRO_5047328645" description="Amidase domain-containing protein" evidence="2">
    <location>
        <begin position="31"/>
        <end position="558"/>
    </location>
</feature>
<dbReference type="RefSeq" id="WP_200241192.1">
    <property type="nucleotide sequence ID" value="NZ_NRRV01000070.1"/>
</dbReference>
<keyword evidence="5" id="KW-1185">Reference proteome</keyword>
<sequence>MRKARAALQRWASTLCAGVCLGAVLGTLSAAPPDPAAPGPPQAALDLMEADIAEVQAAFAAGELTAETLTRAYLARIEALDRVGPQLNSLIAVNAHAAEDAAALDAERAESGARGPLHGIPVIVRDDLDTLELPTTAGSATLRGHEPLRDAFVVARLRAAGAVILAKANLSELGLAVGRPGYSSAGGQTRNPYNARRAPSLAGDGVAVAASLGMLAVGTDSIGGLRGPAAVSAVAGLRPSLGLTSRAGVVPTALSVEVTGLLARSVPDLALALEAIAVEDAADPRTADPPERPEHYAEGLAEATLEGVRLGVAEDYRGGNREVDRVFAGAQELLRAQGAVLVDVTLPDSVLNAGRDILDRLIETEFRDQVNAYLLHTEQGMPHSLAELLRMSESPLIAGSPTPVQPARLGAYRAALRSPGLADLHYLHILSSRLPAARAAVAKVFADGELDALVLPTMLCPASSLLHDYDSSYDCDADDPLQPAYLASVAGLPELTLPMGWTDAGLPLGLSLVGRPFSEAHLLALGRAFEQTAAARRPPDLPAVPLPPPLSSGDSPTQ</sequence>
<proteinExistence type="predicted"/>